<dbReference type="GO" id="GO:0005737">
    <property type="term" value="C:cytoplasm"/>
    <property type="evidence" value="ECO:0007669"/>
    <property type="project" value="UniProtKB-ARBA"/>
</dbReference>
<keyword evidence="5" id="KW-0391">Immunity</keyword>
<evidence type="ECO:0000259" key="6">
    <source>
        <dbReference type="Pfam" id="PF16739"/>
    </source>
</evidence>
<dbReference type="WBParaSite" id="PSAMB.scaffold7297size7878.g29889.t1">
    <property type="protein sequence ID" value="PSAMB.scaffold7297size7878.g29889.t1"/>
    <property type="gene ID" value="PSAMB.scaffold7297size7878.g29889"/>
</dbReference>
<evidence type="ECO:0000256" key="2">
    <source>
        <dbReference type="ARBA" id="ARBA00022553"/>
    </source>
</evidence>
<evidence type="ECO:0000256" key="4">
    <source>
        <dbReference type="ARBA" id="ARBA00022843"/>
    </source>
</evidence>
<dbReference type="AlphaFoldDB" id="A0A914XAN5"/>
<evidence type="ECO:0000256" key="5">
    <source>
        <dbReference type="ARBA" id="ARBA00022859"/>
    </source>
</evidence>
<reference evidence="8" key="1">
    <citation type="submission" date="2022-11" db="UniProtKB">
        <authorList>
            <consortium name="WormBaseParasite"/>
        </authorList>
    </citation>
    <scope>IDENTIFICATION</scope>
</reference>
<keyword evidence="2" id="KW-0597">Phosphoprotein</keyword>
<dbReference type="SUPFAM" id="SSF47986">
    <property type="entry name" value="DEATH domain"/>
    <property type="match status" value="1"/>
</dbReference>
<dbReference type="Pfam" id="PF16739">
    <property type="entry name" value="CARD_2"/>
    <property type="match status" value="1"/>
</dbReference>
<dbReference type="Gene3D" id="1.10.533.10">
    <property type="entry name" value="Death Domain, Fas"/>
    <property type="match status" value="1"/>
</dbReference>
<evidence type="ECO:0000256" key="3">
    <source>
        <dbReference type="ARBA" id="ARBA00022588"/>
    </source>
</evidence>
<dbReference type="InterPro" id="IPR031964">
    <property type="entry name" value="CARD_dom"/>
</dbReference>
<keyword evidence="4" id="KW-0832">Ubl conjugation</keyword>
<feature type="domain" description="Caspase recruitment" evidence="6">
    <location>
        <begin position="1"/>
        <end position="83"/>
    </location>
</feature>
<sequence>MDELKEAAIKDHYANIVKCINSLWVMDHLVTLLSLDEMDFIRKSQFTPQERTRELIAILFKKSEELRPFERFIKALEKTDTSHEIMAKAILNTYVCLLIARLKC</sequence>
<keyword evidence="1" id="KW-1017">Isopeptide bond</keyword>
<protein>
    <submittedName>
        <fullName evidence="8">CARD domain-containing protein</fullName>
    </submittedName>
</protein>
<dbReference type="InterPro" id="IPR011029">
    <property type="entry name" value="DEATH-like_dom_sf"/>
</dbReference>
<proteinExistence type="predicted"/>
<evidence type="ECO:0000313" key="7">
    <source>
        <dbReference type="Proteomes" id="UP000887566"/>
    </source>
</evidence>
<dbReference type="GO" id="GO:0045087">
    <property type="term" value="P:innate immune response"/>
    <property type="evidence" value="ECO:0007669"/>
    <property type="project" value="UniProtKB-KW"/>
</dbReference>
<organism evidence="7 8">
    <name type="scientific">Plectus sambesii</name>
    <dbReference type="NCBI Taxonomy" id="2011161"/>
    <lineage>
        <taxon>Eukaryota</taxon>
        <taxon>Metazoa</taxon>
        <taxon>Ecdysozoa</taxon>
        <taxon>Nematoda</taxon>
        <taxon>Chromadorea</taxon>
        <taxon>Plectida</taxon>
        <taxon>Plectina</taxon>
        <taxon>Plectoidea</taxon>
        <taxon>Plectidae</taxon>
        <taxon>Plectus</taxon>
    </lineage>
</organism>
<keyword evidence="7" id="KW-1185">Reference proteome</keyword>
<keyword evidence="3" id="KW-0399">Innate immunity</keyword>
<evidence type="ECO:0000313" key="8">
    <source>
        <dbReference type="WBParaSite" id="PSAMB.scaffold7297size7878.g29889.t1"/>
    </source>
</evidence>
<accession>A0A914XAN5</accession>
<dbReference type="Proteomes" id="UP000887566">
    <property type="component" value="Unplaced"/>
</dbReference>
<name>A0A914XAN5_9BILA</name>
<dbReference type="CDD" id="cd01671">
    <property type="entry name" value="CARD"/>
    <property type="match status" value="1"/>
</dbReference>
<evidence type="ECO:0000256" key="1">
    <source>
        <dbReference type="ARBA" id="ARBA00022499"/>
    </source>
</evidence>